<organism evidence="2 3">
    <name type="scientific">Asparagus officinalis</name>
    <name type="common">Garden asparagus</name>
    <dbReference type="NCBI Taxonomy" id="4686"/>
    <lineage>
        <taxon>Eukaryota</taxon>
        <taxon>Viridiplantae</taxon>
        <taxon>Streptophyta</taxon>
        <taxon>Embryophyta</taxon>
        <taxon>Tracheophyta</taxon>
        <taxon>Spermatophyta</taxon>
        <taxon>Magnoliopsida</taxon>
        <taxon>Liliopsida</taxon>
        <taxon>Asparagales</taxon>
        <taxon>Asparagaceae</taxon>
        <taxon>Asparagoideae</taxon>
        <taxon>Asparagus</taxon>
    </lineage>
</organism>
<protein>
    <submittedName>
        <fullName evidence="2">Uncharacterized protein</fullName>
    </submittedName>
</protein>
<sequence>MNTERVEATTIQLGDILGKVNNGGGKSQSNTARVCQEGKAKVGPEDDPKASVEPTDPPNLVIKPNVVNFEHNYNHITVNVSAMVINMVVHFE</sequence>
<name>A0A5P1FVH4_ASPOF</name>
<dbReference type="EMBL" id="CM007381">
    <property type="protein sequence ID" value="ONK80760.1"/>
    <property type="molecule type" value="Genomic_DNA"/>
</dbReference>
<dbReference type="Gramene" id="ONK80760">
    <property type="protein sequence ID" value="ONK80760"/>
    <property type="gene ID" value="A4U43_C01F21440"/>
</dbReference>
<accession>A0A5P1FVH4</accession>
<keyword evidence="3" id="KW-1185">Reference proteome</keyword>
<dbReference type="AlphaFoldDB" id="A0A5P1FVH4"/>
<evidence type="ECO:0000313" key="3">
    <source>
        <dbReference type="Proteomes" id="UP000243459"/>
    </source>
</evidence>
<evidence type="ECO:0000256" key="1">
    <source>
        <dbReference type="SAM" id="MobiDB-lite"/>
    </source>
</evidence>
<dbReference type="Proteomes" id="UP000243459">
    <property type="component" value="Chromosome 1"/>
</dbReference>
<reference evidence="3" key="1">
    <citation type="journal article" date="2017" name="Nat. Commun.">
        <title>The asparagus genome sheds light on the origin and evolution of a young Y chromosome.</title>
        <authorList>
            <person name="Harkess A."/>
            <person name="Zhou J."/>
            <person name="Xu C."/>
            <person name="Bowers J.E."/>
            <person name="Van der Hulst R."/>
            <person name="Ayyampalayam S."/>
            <person name="Mercati F."/>
            <person name="Riccardi P."/>
            <person name="McKain M.R."/>
            <person name="Kakrana A."/>
            <person name="Tang H."/>
            <person name="Ray J."/>
            <person name="Groenendijk J."/>
            <person name="Arikit S."/>
            <person name="Mathioni S.M."/>
            <person name="Nakano M."/>
            <person name="Shan H."/>
            <person name="Telgmann-Rauber A."/>
            <person name="Kanno A."/>
            <person name="Yue Z."/>
            <person name="Chen H."/>
            <person name="Li W."/>
            <person name="Chen Y."/>
            <person name="Xu X."/>
            <person name="Zhang Y."/>
            <person name="Luo S."/>
            <person name="Chen H."/>
            <person name="Gao J."/>
            <person name="Mao Z."/>
            <person name="Pires J.C."/>
            <person name="Luo M."/>
            <person name="Kudrna D."/>
            <person name="Wing R.A."/>
            <person name="Meyers B.C."/>
            <person name="Yi K."/>
            <person name="Kong H."/>
            <person name="Lavrijsen P."/>
            <person name="Sunseri F."/>
            <person name="Falavigna A."/>
            <person name="Ye Y."/>
            <person name="Leebens-Mack J.H."/>
            <person name="Chen G."/>
        </authorList>
    </citation>
    <scope>NUCLEOTIDE SEQUENCE [LARGE SCALE GENOMIC DNA]</scope>
    <source>
        <strain evidence="3">cv. DH0086</strain>
    </source>
</reference>
<feature type="compositionally biased region" description="Basic and acidic residues" evidence="1">
    <location>
        <begin position="36"/>
        <end position="50"/>
    </location>
</feature>
<proteinExistence type="predicted"/>
<evidence type="ECO:0000313" key="2">
    <source>
        <dbReference type="EMBL" id="ONK80760.1"/>
    </source>
</evidence>
<feature type="region of interest" description="Disordered" evidence="1">
    <location>
        <begin position="18"/>
        <end position="58"/>
    </location>
</feature>
<gene>
    <name evidence="2" type="ORF">A4U43_C01F21440</name>
</gene>